<feature type="transmembrane region" description="Helical" evidence="1">
    <location>
        <begin position="6"/>
        <end position="25"/>
    </location>
</feature>
<keyword evidence="1" id="KW-1133">Transmembrane helix</keyword>
<feature type="transmembrane region" description="Helical" evidence="1">
    <location>
        <begin position="32"/>
        <end position="50"/>
    </location>
</feature>
<dbReference type="EMBL" id="MN740474">
    <property type="protein sequence ID" value="QHU28838.1"/>
    <property type="molecule type" value="Genomic_DNA"/>
</dbReference>
<proteinExistence type="predicted"/>
<sequence>MIVMFILNTCITIYNIFVFLFIIFLKFEYFKSIGLLSIVCGTKLITLFTLSHNEQNKIDA</sequence>
<name>A0A6C0LG88_9ZZZZ</name>
<keyword evidence="1" id="KW-0812">Transmembrane</keyword>
<dbReference type="AlphaFoldDB" id="A0A6C0LG88"/>
<reference evidence="2" key="1">
    <citation type="journal article" date="2020" name="Nature">
        <title>Giant virus diversity and host interactions through global metagenomics.</title>
        <authorList>
            <person name="Schulz F."/>
            <person name="Roux S."/>
            <person name="Paez-Espino D."/>
            <person name="Jungbluth S."/>
            <person name="Walsh D.A."/>
            <person name="Denef V.J."/>
            <person name="McMahon K.D."/>
            <person name="Konstantinidis K.T."/>
            <person name="Eloe-Fadrosh E.A."/>
            <person name="Kyrpides N.C."/>
            <person name="Woyke T."/>
        </authorList>
    </citation>
    <scope>NUCLEOTIDE SEQUENCE</scope>
    <source>
        <strain evidence="2">GVMAG-M-3300027791-30</strain>
    </source>
</reference>
<protein>
    <submittedName>
        <fullName evidence="2">Uncharacterized protein</fullName>
    </submittedName>
</protein>
<evidence type="ECO:0000313" key="2">
    <source>
        <dbReference type="EMBL" id="QHU28838.1"/>
    </source>
</evidence>
<organism evidence="2">
    <name type="scientific">viral metagenome</name>
    <dbReference type="NCBI Taxonomy" id="1070528"/>
    <lineage>
        <taxon>unclassified sequences</taxon>
        <taxon>metagenomes</taxon>
        <taxon>organismal metagenomes</taxon>
    </lineage>
</organism>
<keyword evidence="1" id="KW-0472">Membrane</keyword>
<evidence type="ECO:0000256" key="1">
    <source>
        <dbReference type="SAM" id="Phobius"/>
    </source>
</evidence>
<accession>A0A6C0LG88</accession>